<evidence type="ECO:0000259" key="1">
    <source>
        <dbReference type="Pfam" id="PF12645"/>
    </source>
</evidence>
<dbReference type="AlphaFoldDB" id="A0A644YYU9"/>
<sequence length="84" mass="9281">MASNPTKSASVLLPYTTIEAAASGDVDAINAVLKHYERYIAALATRTLYDENGNPHLCVDEAMERRLETKLITRILSFDVQKIA</sequence>
<name>A0A644YYU9_9ZZZZ</name>
<dbReference type="Pfam" id="PF12645">
    <property type="entry name" value="HTH_16"/>
    <property type="match status" value="1"/>
</dbReference>
<comment type="caution">
    <text evidence="2">The sequence shown here is derived from an EMBL/GenBank/DDBJ whole genome shotgun (WGS) entry which is preliminary data.</text>
</comment>
<evidence type="ECO:0000313" key="2">
    <source>
        <dbReference type="EMBL" id="MPM33479.1"/>
    </source>
</evidence>
<gene>
    <name evidence="2" type="ORF">SDC9_80055</name>
</gene>
<dbReference type="InterPro" id="IPR024760">
    <property type="entry name" value="HTH_dom_conjug_TS-like"/>
</dbReference>
<feature type="domain" description="Helix-turn-helix conjugative transposon-like" evidence="1">
    <location>
        <begin position="15"/>
        <end position="79"/>
    </location>
</feature>
<organism evidence="2">
    <name type="scientific">bioreactor metagenome</name>
    <dbReference type="NCBI Taxonomy" id="1076179"/>
    <lineage>
        <taxon>unclassified sequences</taxon>
        <taxon>metagenomes</taxon>
        <taxon>ecological metagenomes</taxon>
    </lineage>
</organism>
<proteinExistence type="predicted"/>
<protein>
    <recommendedName>
        <fullName evidence="1">Helix-turn-helix conjugative transposon-like domain-containing protein</fullName>
    </recommendedName>
</protein>
<accession>A0A644YYU9</accession>
<dbReference type="EMBL" id="VSSQ01006672">
    <property type="protein sequence ID" value="MPM33479.1"/>
    <property type="molecule type" value="Genomic_DNA"/>
</dbReference>
<reference evidence="2" key="1">
    <citation type="submission" date="2019-08" db="EMBL/GenBank/DDBJ databases">
        <authorList>
            <person name="Kucharzyk K."/>
            <person name="Murdoch R.W."/>
            <person name="Higgins S."/>
            <person name="Loffler F."/>
        </authorList>
    </citation>
    <scope>NUCLEOTIDE SEQUENCE</scope>
</reference>